<keyword evidence="3" id="KW-1185">Reference proteome</keyword>
<evidence type="ECO:0000313" key="3">
    <source>
        <dbReference type="Proteomes" id="UP000242930"/>
    </source>
</evidence>
<accession>A0A1H6WU39</accession>
<dbReference type="Proteomes" id="UP000242930">
    <property type="component" value="Unassembled WGS sequence"/>
</dbReference>
<protein>
    <recommendedName>
        <fullName evidence="1">Double-GTPase 1 domain-containing protein</fullName>
    </recommendedName>
</protein>
<gene>
    <name evidence="2" type="ORF">SAMN05216201_105167</name>
</gene>
<dbReference type="Pfam" id="PF19975">
    <property type="entry name" value="DO-GTPase1"/>
    <property type="match status" value="1"/>
</dbReference>
<proteinExistence type="predicted"/>
<dbReference type="OrthoDB" id="9758793at2"/>
<dbReference type="STRING" id="915471.SAMN05216201_105167"/>
<sequence>MAAQHTILLVGESNVGKTHYGAQFLKRLMVKAGALKMSGAPTNLEAFTTALSCLTEGKSTDHTPASTYVESVWPITDEAGRHAELVWPDYGGEQVRNLVTQRRIPAAWRERVLGATDWVLLIRLHSLRSEDDLLSRPLHSFAAAESQGEAAAAYELSDQARTVELLQMLLYLAQFHLDQPLRKPRLTILLSCWDELDTTELPADLLASRLPLLWSFVRSNWLSPTIIGLSALERALSKTDADQEYAIRGPEEFGYVVLPDGVKNIDITLPIQRLMAGGS</sequence>
<dbReference type="RefSeq" id="WP_090309908.1">
    <property type="nucleotide sequence ID" value="NZ_FNZE01000005.1"/>
</dbReference>
<feature type="domain" description="Double-GTPase 1" evidence="1">
    <location>
        <begin position="8"/>
        <end position="274"/>
    </location>
</feature>
<evidence type="ECO:0000259" key="1">
    <source>
        <dbReference type="Pfam" id="PF19975"/>
    </source>
</evidence>
<reference evidence="3" key="1">
    <citation type="submission" date="2016-10" db="EMBL/GenBank/DDBJ databases">
        <authorList>
            <person name="Varghese N."/>
            <person name="Submissions S."/>
        </authorList>
    </citation>
    <scope>NUCLEOTIDE SEQUENCE [LARGE SCALE GENOMIC DNA]</scope>
    <source>
        <strain evidence="3">LMG 25967</strain>
    </source>
</reference>
<dbReference type="AlphaFoldDB" id="A0A1H6WU39"/>
<dbReference type="InterPro" id="IPR045530">
    <property type="entry name" value="DO-GTPase1"/>
</dbReference>
<evidence type="ECO:0000313" key="2">
    <source>
        <dbReference type="EMBL" id="SEJ17757.1"/>
    </source>
</evidence>
<name>A0A1H6WU39_9PSED</name>
<organism evidence="2 3">
    <name type="scientific">Pseudomonas linyingensis</name>
    <dbReference type="NCBI Taxonomy" id="915471"/>
    <lineage>
        <taxon>Bacteria</taxon>
        <taxon>Pseudomonadati</taxon>
        <taxon>Pseudomonadota</taxon>
        <taxon>Gammaproteobacteria</taxon>
        <taxon>Pseudomonadales</taxon>
        <taxon>Pseudomonadaceae</taxon>
        <taxon>Pseudomonas</taxon>
    </lineage>
</organism>
<dbReference type="EMBL" id="FNZE01000005">
    <property type="protein sequence ID" value="SEJ17757.1"/>
    <property type="molecule type" value="Genomic_DNA"/>
</dbReference>